<keyword evidence="1" id="KW-0472">Membrane</keyword>
<accession>A0ABS6J897</accession>
<protein>
    <recommendedName>
        <fullName evidence="4">Double Cache domain-containing protein</fullName>
    </recommendedName>
</protein>
<keyword evidence="1" id="KW-0812">Transmembrane</keyword>
<proteinExistence type="predicted"/>
<feature type="transmembrane region" description="Helical" evidence="1">
    <location>
        <begin position="12"/>
        <end position="35"/>
    </location>
</feature>
<evidence type="ECO:0000313" key="2">
    <source>
        <dbReference type="EMBL" id="MBU9699812.1"/>
    </source>
</evidence>
<dbReference type="Proteomes" id="UP000731907">
    <property type="component" value="Unassembled WGS sequence"/>
</dbReference>
<name>A0ABS6J897_9RHOB</name>
<feature type="transmembrane region" description="Helical" evidence="1">
    <location>
        <begin position="214"/>
        <end position="234"/>
    </location>
</feature>
<gene>
    <name evidence="2" type="ORF">GU927_018385</name>
</gene>
<evidence type="ECO:0000313" key="3">
    <source>
        <dbReference type="Proteomes" id="UP000731907"/>
    </source>
</evidence>
<dbReference type="EMBL" id="JAAATX020000015">
    <property type="protein sequence ID" value="MBU9699812.1"/>
    <property type="molecule type" value="Genomic_DNA"/>
</dbReference>
<evidence type="ECO:0000256" key="1">
    <source>
        <dbReference type="SAM" id="Phobius"/>
    </source>
</evidence>
<keyword evidence="1" id="KW-1133">Transmembrane helix</keyword>
<sequence length="240" mass="26716">MSKAQKTSKGDRSFLGAMVFSICFMGVLAYSYTFLDEVIESVTSSTIRASTESSHGDMVLVASQSLRQEIETLITAYEAVDDNVDWPQFSRAPVFIDFDRKVRALVARTKVVKLKLYADDSITIYSSNPSEIGVEKSEVEQVTHALRGRSSSQVTVRETFSSFEGELRNVDIVSSYHPLQDGKGETIGVVEIYSDRTTEFSTINDYGQTQVGKFLIVLALAMAVWFGQLIFGALRQRQTD</sequence>
<reference evidence="2 3" key="1">
    <citation type="submission" date="2021-06" db="EMBL/GenBank/DDBJ databases">
        <title>Rhodobacteraceae bacterium strain HSP-20.</title>
        <authorList>
            <person name="Chen W.-M."/>
        </authorList>
    </citation>
    <scope>NUCLEOTIDE SEQUENCE [LARGE SCALE GENOMIC DNA]</scope>
    <source>
        <strain evidence="2 3">HSP-20</strain>
    </source>
</reference>
<evidence type="ECO:0008006" key="4">
    <source>
        <dbReference type="Google" id="ProtNLM"/>
    </source>
</evidence>
<organism evidence="2 3">
    <name type="scientific">Paragemmobacter amnigenus</name>
    <dbReference type="NCBI Taxonomy" id="2852097"/>
    <lineage>
        <taxon>Bacteria</taxon>
        <taxon>Pseudomonadati</taxon>
        <taxon>Pseudomonadota</taxon>
        <taxon>Alphaproteobacteria</taxon>
        <taxon>Rhodobacterales</taxon>
        <taxon>Paracoccaceae</taxon>
        <taxon>Paragemmobacter</taxon>
    </lineage>
</organism>
<comment type="caution">
    <text evidence="2">The sequence shown here is derived from an EMBL/GenBank/DDBJ whole genome shotgun (WGS) entry which is preliminary data.</text>
</comment>
<dbReference type="RefSeq" id="WP_161763873.1">
    <property type="nucleotide sequence ID" value="NZ_JAAATX020000015.1"/>
</dbReference>
<keyword evidence="3" id="KW-1185">Reference proteome</keyword>